<dbReference type="PANTHER" id="PTHR43685">
    <property type="entry name" value="GLYCOSYLTRANSFERASE"/>
    <property type="match status" value="1"/>
</dbReference>
<dbReference type="PANTHER" id="PTHR43685:SF2">
    <property type="entry name" value="GLYCOSYLTRANSFERASE 2-LIKE DOMAIN-CONTAINING PROTEIN"/>
    <property type="match status" value="1"/>
</dbReference>
<name>A0AB39BLY0_9MICO</name>
<protein>
    <submittedName>
        <fullName evidence="2">Glycosyltransferase family A protein</fullName>
        <ecNumber evidence="2">2.4.-.-</ecNumber>
    </submittedName>
</protein>
<evidence type="ECO:0000313" key="2">
    <source>
        <dbReference type="EMBL" id="XDI07364.1"/>
    </source>
</evidence>
<dbReference type="InterPro" id="IPR001173">
    <property type="entry name" value="Glyco_trans_2-like"/>
</dbReference>
<sequence>MSCVIPTHGRPDFLKESISSVLAQTHAVSEILVVSDDAEERTKVIVQEMAQESSIPIIYVDNSQGVGGASSSRNAGARLASAPKFAFLDDDDLWEPEHLEGLLRTMEANDVACGVAWLMMFRGELRVPGLMMKNDLPAREVASINPGFIGSNFVIDAEDFWRIGGFDDELRVINDGDFIYRYLLAGGTYRVHEAFTVLQRKHSAGQLTAATEMRALGLERYVEKHRETLTLADRRYMRLAINRIRYHAASTRTKKLRYLVAGALNSSPRSVLISVRGWKQRPVWRSN</sequence>
<proteinExistence type="predicted"/>
<organism evidence="2">
    <name type="scientific">Herbiconiux sp. A18JL235</name>
    <dbReference type="NCBI Taxonomy" id="3152363"/>
    <lineage>
        <taxon>Bacteria</taxon>
        <taxon>Bacillati</taxon>
        <taxon>Actinomycetota</taxon>
        <taxon>Actinomycetes</taxon>
        <taxon>Micrococcales</taxon>
        <taxon>Microbacteriaceae</taxon>
        <taxon>Herbiconiux</taxon>
    </lineage>
</organism>
<dbReference type="SUPFAM" id="SSF53448">
    <property type="entry name" value="Nucleotide-diphospho-sugar transferases"/>
    <property type="match status" value="1"/>
</dbReference>
<evidence type="ECO:0000259" key="1">
    <source>
        <dbReference type="Pfam" id="PF00535"/>
    </source>
</evidence>
<keyword evidence="2" id="KW-0328">Glycosyltransferase</keyword>
<dbReference type="AlphaFoldDB" id="A0AB39BLY0"/>
<dbReference type="GO" id="GO:0044010">
    <property type="term" value="P:single-species biofilm formation"/>
    <property type="evidence" value="ECO:0007669"/>
    <property type="project" value="TreeGrafter"/>
</dbReference>
<dbReference type="CDD" id="cd00761">
    <property type="entry name" value="Glyco_tranf_GTA_type"/>
    <property type="match status" value="1"/>
</dbReference>
<keyword evidence="2" id="KW-0808">Transferase</keyword>
<accession>A0AB39BLY0</accession>
<dbReference type="Pfam" id="PF00535">
    <property type="entry name" value="Glycos_transf_2"/>
    <property type="match status" value="1"/>
</dbReference>
<feature type="domain" description="Glycosyltransferase 2-like" evidence="1">
    <location>
        <begin position="2"/>
        <end position="163"/>
    </location>
</feature>
<gene>
    <name evidence="2" type="ORF">ABFY20_04645</name>
</gene>
<dbReference type="EC" id="2.4.-.-" evidence="2"/>
<dbReference type="InterPro" id="IPR050834">
    <property type="entry name" value="Glycosyltransf_2"/>
</dbReference>
<dbReference type="RefSeq" id="WP_368499734.1">
    <property type="nucleotide sequence ID" value="NZ_CP162511.1"/>
</dbReference>
<dbReference type="Gene3D" id="3.90.550.10">
    <property type="entry name" value="Spore Coat Polysaccharide Biosynthesis Protein SpsA, Chain A"/>
    <property type="match status" value="1"/>
</dbReference>
<reference evidence="2" key="1">
    <citation type="submission" date="2024-05" db="EMBL/GenBank/DDBJ databases">
        <title>Herbiconiux sp. A18JL235.</title>
        <authorList>
            <person name="Zhang G."/>
        </authorList>
    </citation>
    <scope>NUCLEOTIDE SEQUENCE</scope>
    <source>
        <strain evidence="2">A18JL235</strain>
    </source>
</reference>
<dbReference type="EMBL" id="CP162511">
    <property type="protein sequence ID" value="XDI07364.1"/>
    <property type="molecule type" value="Genomic_DNA"/>
</dbReference>
<dbReference type="GO" id="GO:0016757">
    <property type="term" value="F:glycosyltransferase activity"/>
    <property type="evidence" value="ECO:0007669"/>
    <property type="project" value="UniProtKB-KW"/>
</dbReference>
<dbReference type="InterPro" id="IPR029044">
    <property type="entry name" value="Nucleotide-diphossugar_trans"/>
</dbReference>